<evidence type="ECO:0000256" key="1">
    <source>
        <dbReference type="SAM" id="SignalP"/>
    </source>
</evidence>
<dbReference type="InterPro" id="IPR019861">
    <property type="entry name" value="PorP/SprF_Bacteroidetes"/>
</dbReference>
<evidence type="ECO:0000313" key="2">
    <source>
        <dbReference type="EMBL" id="MRX48520.1"/>
    </source>
</evidence>
<accession>A0A7K0FT79</accession>
<comment type="caution">
    <text evidence="2">The sequence shown here is derived from an EMBL/GenBank/DDBJ whole genome shotgun (WGS) entry which is preliminary data.</text>
</comment>
<gene>
    <name evidence="2" type="ORF">GJJ64_15100</name>
</gene>
<keyword evidence="1" id="KW-0732">Signal</keyword>
<reference evidence="2 3" key="1">
    <citation type="submission" date="2019-11" db="EMBL/GenBank/DDBJ databases">
        <authorList>
            <person name="Cheng Q."/>
            <person name="Yang Z."/>
        </authorList>
    </citation>
    <scope>NUCLEOTIDE SEQUENCE [LARGE SCALE GENOMIC DNA]</scope>
    <source>
        <strain evidence="2 3">HX-22-1</strain>
    </source>
</reference>
<dbReference type="Pfam" id="PF11751">
    <property type="entry name" value="PorP_SprF"/>
    <property type="match status" value="1"/>
</dbReference>
<feature type="chain" id="PRO_5029697229" evidence="1">
    <location>
        <begin position="28"/>
        <end position="305"/>
    </location>
</feature>
<protein>
    <submittedName>
        <fullName evidence="2">Type IX secretion system membrane protein PorP/SprF</fullName>
    </submittedName>
</protein>
<dbReference type="AlphaFoldDB" id="A0A7K0FT79"/>
<evidence type="ECO:0000313" key="3">
    <source>
        <dbReference type="Proteomes" id="UP000462931"/>
    </source>
</evidence>
<sequence>MKLNINNILKGMMIIIISLLSTTSSKAQLSPFGAMYFQNQYLGNPAMAGSKEGLRADLGYSSQQTNMPGAPKTQVLTMGYGIKKVGLGLSLLMDQAGAFNRTRLMGTYVYNLPIDSDNGNLSFGLSLGLMKERLTDYNGDLNDASVGRFNQRPAYIDGDFGVAYKKDAITLQLAVPNLKTFFRTDAANASNIVDEVKFFSAVSYKFDVKSSIGTIGLEPKLVYRAVSGYDDIIDLGANATFLDNKFNFMALYHSTKNMSFGFGSKLNDMFYLNAIYRTATAALNGNATGDFEVNLRVNLPHKGKK</sequence>
<dbReference type="RefSeq" id="WP_154288596.1">
    <property type="nucleotide sequence ID" value="NZ_WKJI01000005.1"/>
</dbReference>
<dbReference type="NCBIfam" id="TIGR03519">
    <property type="entry name" value="T9SS_PorP_fam"/>
    <property type="match status" value="1"/>
</dbReference>
<name>A0A7K0FT79_9SPHI</name>
<proteinExistence type="predicted"/>
<feature type="signal peptide" evidence="1">
    <location>
        <begin position="1"/>
        <end position="27"/>
    </location>
</feature>
<dbReference type="Proteomes" id="UP000462931">
    <property type="component" value="Unassembled WGS sequence"/>
</dbReference>
<dbReference type="EMBL" id="WKJI01000005">
    <property type="protein sequence ID" value="MRX48520.1"/>
    <property type="molecule type" value="Genomic_DNA"/>
</dbReference>
<organism evidence="2 3">
    <name type="scientific">Pedobacter puniceum</name>
    <dbReference type="NCBI Taxonomy" id="2666136"/>
    <lineage>
        <taxon>Bacteria</taxon>
        <taxon>Pseudomonadati</taxon>
        <taxon>Bacteroidota</taxon>
        <taxon>Sphingobacteriia</taxon>
        <taxon>Sphingobacteriales</taxon>
        <taxon>Sphingobacteriaceae</taxon>
        <taxon>Pedobacter</taxon>
    </lineage>
</organism>
<keyword evidence="3" id="KW-1185">Reference proteome</keyword>